<dbReference type="AlphaFoldDB" id="A0A841PYJ9"/>
<dbReference type="InterPro" id="IPR006343">
    <property type="entry name" value="DnaB/C_C"/>
</dbReference>
<feature type="domain" description="DnaB/C C-terminal" evidence="3">
    <location>
        <begin position="316"/>
        <end position="379"/>
    </location>
</feature>
<dbReference type="Pfam" id="PF25888">
    <property type="entry name" value="WHD_DnaB"/>
    <property type="match status" value="1"/>
</dbReference>
<dbReference type="RefSeq" id="WP_174494380.1">
    <property type="nucleotide sequence ID" value="NZ_CADDWK010000001.1"/>
</dbReference>
<evidence type="ECO:0000259" key="3">
    <source>
        <dbReference type="Pfam" id="PF07261"/>
    </source>
</evidence>
<name>A0A841PYJ9_9BACI</name>
<dbReference type="Gene3D" id="1.10.10.630">
    <property type="entry name" value="DnaD domain-like"/>
    <property type="match status" value="1"/>
</dbReference>
<sequence>MNERMKNLLPNDRYIIQLHKPFCEDYVMALTHLYQPLIGMNSITLYFTLTNEIEFLEGPSTHHTLMNITGMDLDQIYQARLKLEAIGLLKTYVNEEDIRTYYYVLQPPFSAKEFFQDSMLSILLEHHIGEQLLDRMRKKVFPEVNVPASIIDKTKSFEDVFTTSIRPQKPVLLKTSEKKDSNEQISKMEHSVDFHWIEQALQNNEIRSEKVLTKDNRDFIINLTRIYKVDNVHLEKAILWSINENMELLREELHEACKDYYAKQYDSKAPKLLPKQEIQEKQENKKTPTTKQGKLMEHFESITHREILEDYSKTGHASEQEIKMLTNVMFQHGLSQSVMNVLVHYVLQKTDLKLTRNYIEKIATHWARKNVQTVQQAMELAKAESGLYQTWGTKRAPSKKKEVLPDWFKKQKEAEAKSDAGTSTKQQSRDISLEKQELEKALKNFGSKTFNH</sequence>
<organism evidence="5 6">
    <name type="scientific">Salirhabdus euzebyi</name>
    <dbReference type="NCBI Taxonomy" id="394506"/>
    <lineage>
        <taxon>Bacteria</taxon>
        <taxon>Bacillati</taxon>
        <taxon>Bacillota</taxon>
        <taxon>Bacilli</taxon>
        <taxon>Bacillales</taxon>
        <taxon>Bacillaceae</taxon>
        <taxon>Salirhabdus</taxon>
    </lineage>
</organism>
<evidence type="ECO:0000313" key="6">
    <source>
        <dbReference type="Proteomes" id="UP000581688"/>
    </source>
</evidence>
<evidence type="ECO:0000259" key="4">
    <source>
        <dbReference type="Pfam" id="PF25888"/>
    </source>
</evidence>
<dbReference type="EMBL" id="JACHGH010000001">
    <property type="protein sequence ID" value="MBB6452071.1"/>
    <property type="molecule type" value="Genomic_DNA"/>
</dbReference>
<feature type="domain" description="Replicative helicase loading/DNA remodeling protein DnaB N-terminal winged helix" evidence="4">
    <location>
        <begin position="10"/>
        <end position="231"/>
    </location>
</feature>
<dbReference type="Pfam" id="PF07261">
    <property type="entry name" value="DnaB_2"/>
    <property type="match status" value="1"/>
</dbReference>
<feature type="region of interest" description="Disordered" evidence="2">
    <location>
        <begin position="412"/>
        <end position="433"/>
    </location>
</feature>
<reference evidence="5 6" key="1">
    <citation type="submission" date="2020-08" db="EMBL/GenBank/DDBJ databases">
        <title>Genomic Encyclopedia of Type Strains, Phase IV (KMG-IV): sequencing the most valuable type-strain genomes for metagenomic binning, comparative biology and taxonomic classification.</title>
        <authorList>
            <person name="Goeker M."/>
        </authorList>
    </citation>
    <scope>NUCLEOTIDE SEQUENCE [LARGE SCALE GENOMIC DNA]</scope>
    <source>
        <strain evidence="5 6">DSM 19612</strain>
    </source>
</reference>
<proteinExistence type="inferred from homology"/>
<evidence type="ECO:0000256" key="1">
    <source>
        <dbReference type="ARBA" id="ARBA00093462"/>
    </source>
</evidence>
<dbReference type="InterPro" id="IPR034829">
    <property type="entry name" value="DnaD-like_sf"/>
</dbReference>
<evidence type="ECO:0000256" key="2">
    <source>
        <dbReference type="SAM" id="MobiDB-lite"/>
    </source>
</evidence>
<accession>A0A841PYJ9</accession>
<protein>
    <submittedName>
        <fullName evidence="5">Replication initiation and membrane attachment protein</fullName>
    </submittedName>
</protein>
<gene>
    <name evidence="5" type="ORF">HNQ94_000492</name>
</gene>
<keyword evidence="6" id="KW-1185">Reference proteome</keyword>
<comment type="caution">
    <text evidence="5">The sequence shown here is derived from an EMBL/GenBank/DDBJ whole genome shotgun (WGS) entry which is preliminary data.</text>
</comment>
<evidence type="ECO:0000313" key="5">
    <source>
        <dbReference type="EMBL" id="MBB6452071.1"/>
    </source>
</evidence>
<dbReference type="InterPro" id="IPR058660">
    <property type="entry name" value="WHD_DnaB"/>
</dbReference>
<dbReference type="Proteomes" id="UP000581688">
    <property type="component" value="Unassembled WGS sequence"/>
</dbReference>
<comment type="similarity">
    <text evidence="1">Belongs to the DnaB/DnaD family.</text>
</comment>